<protein>
    <submittedName>
        <fullName evidence="1">Uncharacterized protein</fullName>
    </submittedName>
</protein>
<sequence>MEAELERVSKEILNLDDFMEYSLTLRSNIFRMWDIVDLGDKRRLQNLIFPKGIVYDKETARIEPREVNRLFIAMPCELEQTIEKENGQTDKNINLSALAPRLGLEPRTP</sequence>
<proteinExistence type="predicted"/>
<dbReference type="Proteomes" id="UP000255233">
    <property type="component" value="Unassembled WGS sequence"/>
</dbReference>
<dbReference type="EMBL" id="UGVL01000001">
    <property type="protein sequence ID" value="SUE34617.1"/>
    <property type="molecule type" value="Genomic_DNA"/>
</dbReference>
<name>A0A379MUT2_9BACT</name>
<accession>A0A379MUT2</accession>
<dbReference type="AlphaFoldDB" id="A0A379MUT2"/>
<reference evidence="1 2" key="1">
    <citation type="submission" date="2018-06" db="EMBL/GenBank/DDBJ databases">
        <authorList>
            <consortium name="Pathogen Informatics"/>
            <person name="Doyle S."/>
        </authorList>
    </citation>
    <scope>NUCLEOTIDE SEQUENCE [LARGE SCALE GENOMIC DNA]</scope>
    <source>
        <strain evidence="1 2">NCTC11190</strain>
    </source>
</reference>
<keyword evidence="2" id="KW-1185">Reference proteome</keyword>
<gene>
    <name evidence="1" type="ORF">NCTC11190_01849</name>
</gene>
<evidence type="ECO:0000313" key="2">
    <source>
        <dbReference type="Proteomes" id="UP000255233"/>
    </source>
</evidence>
<organism evidence="1 2">
    <name type="scientific">Rikenella microfusus</name>
    <dbReference type="NCBI Taxonomy" id="28139"/>
    <lineage>
        <taxon>Bacteria</taxon>
        <taxon>Pseudomonadati</taxon>
        <taxon>Bacteroidota</taxon>
        <taxon>Bacteroidia</taxon>
        <taxon>Bacteroidales</taxon>
        <taxon>Rikenellaceae</taxon>
        <taxon>Rikenella</taxon>
    </lineage>
</organism>
<evidence type="ECO:0000313" key="1">
    <source>
        <dbReference type="EMBL" id="SUE34617.1"/>
    </source>
</evidence>